<dbReference type="InterPro" id="IPR043129">
    <property type="entry name" value="ATPase_NBD"/>
</dbReference>
<dbReference type="Pfam" id="PF01869">
    <property type="entry name" value="BcrAD_BadFG"/>
    <property type="match status" value="1"/>
</dbReference>
<dbReference type="Gene3D" id="3.30.420.40">
    <property type="match status" value="2"/>
</dbReference>
<accession>A0A921ILI1</accession>
<comment type="caution">
    <text evidence="2">The sequence shown here is derived from an EMBL/GenBank/DDBJ whole genome shotgun (WGS) entry which is preliminary data.</text>
</comment>
<dbReference type="SUPFAM" id="SSF53067">
    <property type="entry name" value="Actin-like ATPase domain"/>
    <property type="match status" value="1"/>
</dbReference>
<dbReference type="InterPro" id="IPR052519">
    <property type="entry name" value="Euk-type_GlcNAc_Kinase"/>
</dbReference>
<dbReference type="CDD" id="cd00093">
    <property type="entry name" value="HTH_XRE"/>
    <property type="match status" value="1"/>
</dbReference>
<proteinExistence type="predicted"/>
<dbReference type="InterPro" id="IPR002731">
    <property type="entry name" value="ATPase_BadF"/>
</dbReference>
<protein>
    <submittedName>
        <fullName evidence="2">Helix-turn-helix domain-containing protein</fullName>
    </submittedName>
</protein>
<dbReference type="Pfam" id="PF01381">
    <property type="entry name" value="HTH_3"/>
    <property type="match status" value="1"/>
</dbReference>
<evidence type="ECO:0000313" key="2">
    <source>
        <dbReference type="EMBL" id="HJG29206.1"/>
    </source>
</evidence>
<feature type="domain" description="HTH cro/C1-type" evidence="1">
    <location>
        <begin position="12"/>
        <end position="66"/>
    </location>
</feature>
<dbReference type="InterPro" id="IPR010982">
    <property type="entry name" value="Lambda_DNA-bd_dom_sf"/>
</dbReference>
<dbReference type="Gene3D" id="1.10.260.40">
    <property type="entry name" value="lambda repressor-like DNA-binding domains"/>
    <property type="match status" value="1"/>
</dbReference>
<reference evidence="2" key="1">
    <citation type="journal article" date="2021" name="PeerJ">
        <title>Extensive microbial diversity within the chicken gut microbiome revealed by metagenomics and culture.</title>
        <authorList>
            <person name="Gilroy R."/>
            <person name="Ravi A."/>
            <person name="Getino M."/>
            <person name="Pursley I."/>
            <person name="Horton D.L."/>
            <person name="Alikhan N.F."/>
            <person name="Baker D."/>
            <person name="Gharbi K."/>
            <person name="Hall N."/>
            <person name="Watson M."/>
            <person name="Adriaenssens E.M."/>
            <person name="Foster-Nyarko E."/>
            <person name="Jarju S."/>
            <person name="Secka A."/>
            <person name="Antonio M."/>
            <person name="Oren A."/>
            <person name="Chaudhuri R.R."/>
            <person name="La Ragione R."/>
            <person name="Hildebrand F."/>
            <person name="Pallen M.J."/>
        </authorList>
    </citation>
    <scope>NUCLEOTIDE SEQUENCE</scope>
    <source>
        <strain evidence="2">ChiBcec21-2208</strain>
    </source>
</reference>
<sequence>MDEYSKLFAKNLRHLRKGHEMTQVELGKAIGYSEKAVSKWEKGHSVPEIAVLFQLAQLFHTTVEAFFQSSDELYFLGIDGEGTSTEFLLTSGAKIPIRSAFERGCNPCDIGMSNTKEILKRGIYQVCQGVSPSRIVAFAGISGTGSVEYAKEIYSFMLGMGFYKVYNGSDVDNVVAAALGENDGVAVIIGTGIAAFTQKDRKKHCTAGWGHYFDQGGSTFNFGHDAIEAALMMEGKRGRKTLLYDLIMESTGCKPSQLIPRIYTEGRQYIASFAPLVFEAADRSDEVARDIIHRNFSVITEIIRVAAEPLKKKPVTVALSGELVQNKYTLPALSEQLDRSLYTLCPLTERPVLGAVENAVRCYRNDFER</sequence>
<dbReference type="InterPro" id="IPR001387">
    <property type="entry name" value="Cro/C1-type_HTH"/>
</dbReference>
<gene>
    <name evidence="2" type="ORF">K8V20_11260</name>
</gene>
<dbReference type="EMBL" id="DYVE01000289">
    <property type="protein sequence ID" value="HJG29206.1"/>
    <property type="molecule type" value="Genomic_DNA"/>
</dbReference>
<dbReference type="SUPFAM" id="SSF47413">
    <property type="entry name" value="lambda repressor-like DNA-binding domains"/>
    <property type="match status" value="1"/>
</dbReference>
<organism evidence="2 3">
    <name type="scientific">Subdoligranulum variabile</name>
    <dbReference type="NCBI Taxonomy" id="214851"/>
    <lineage>
        <taxon>Bacteria</taxon>
        <taxon>Bacillati</taxon>
        <taxon>Bacillota</taxon>
        <taxon>Clostridia</taxon>
        <taxon>Eubacteriales</taxon>
        <taxon>Oscillospiraceae</taxon>
        <taxon>Subdoligranulum</taxon>
    </lineage>
</organism>
<dbReference type="PANTHER" id="PTHR43190">
    <property type="entry name" value="N-ACETYL-D-GLUCOSAMINE KINASE"/>
    <property type="match status" value="1"/>
</dbReference>
<dbReference type="Proteomes" id="UP000782880">
    <property type="component" value="Unassembled WGS sequence"/>
</dbReference>
<dbReference type="SMART" id="SM00530">
    <property type="entry name" value="HTH_XRE"/>
    <property type="match status" value="1"/>
</dbReference>
<name>A0A921ILI1_9FIRM</name>
<evidence type="ECO:0000259" key="1">
    <source>
        <dbReference type="PROSITE" id="PS50943"/>
    </source>
</evidence>
<dbReference type="GO" id="GO:0003677">
    <property type="term" value="F:DNA binding"/>
    <property type="evidence" value="ECO:0007669"/>
    <property type="project" value="InterPro"/>
</dbReference>
<evidence type="ECO:0000313" key="3">
    <source>
        <dbReference type="Proteomes" id="UP000782880"/>
    </source>
</evidence>
<reference evidence="2" key="2">
    <citation type="submission" date="2021-09" db="EMBL/GenBank/DDBJ databases">
        <authorList>
            <person name="Gilroy R."/>
        </authorList>
    </citation>
    <scope>NUCLEOTIDE SEQUENCE</scope>
    <source>
        <strain evidence="2">ChiBcec21-2208</strain>
    </source>
</reference>
<dbReference type="AlphaFoldDB" id="A0A921ILI1"/>
<dbReference type="PANTHER" id="PTHR43190:SF3">
    <property type="entry name" value="N-ACETYL-D-GLUCOSAMINE KINASE"/>
    <property type="match status" value="1"/>
</dbReference>
<dbReference type="PROSITE" id="PS50943">
    <property type="entry name" value="HTH_CROC1"/>
    <property type="match status" value="1"/>
</dbReference>